<dbReference type="PROSITE" id="PS51192">
    <property type="entry name" value="HELICASE_ATP_BIND_1"/>
    <property type="match status" value="1"/>
</dbReference>
<keyword evidence="8" id="KW-0067">ATP-binding</keyword>
<evidence type="ECO:0000256" key="12">
    <source>
        <dbReference type="PROSITE-ProRule" id="PRU00552"/>
    </source>
</evidence>
<evidence type="ECO:0000256" key="7">
    <source>
        <dbReference type="ARBA" id="ARBA00022833"/>
    </source>
</evidence>
<keyword evidence="5" id="KW-0378">Hydrolase</keyword>
<dbReference type="GO" id="GO:0005634">
    <property type="term" value="C:nucleus"/>
    <property type="evidence" value="ECO:0007669"/>
    <property type="project" value="UniProtKB-ARBA"/>
</dbReference>
<gene>
    <name evidence="17" type="ORF">PhCBS80983_g00726</name>
</gene>
<dbReference type="GO" id="GO:0008270">
    <property type="term" value="F:zinc ion binding"/>
    <property type="evidence" value="ECO:0007669"/>
    <property type="project" value="UniProtKB-KW"/>
</dbReference>
<evidence type="ECO:0000259" key="16">
    <source>
        <dbReference type="PROSITE" id="PS51195"/>
    </source>
</evidence>
<dbReference type="InterPro" id="IPR027417">
    <property type="entry name" value="P-loop_NTPase"/>
</dbReference>
<evidence type="ECO:0000313" key="17">
    <source>
        <dbReference type="EMBL" id="TPX62174.1"/>
    </source>
</evidence>
<organism evidence="17 18">
    <name type="scientific">Powellomyces hirtus</name>
    <dbReference type="NCBI Taxonomy" id="109895"/>
    <lineage>
        <taxon>Eukaryota</taxon>
        <taxon>Fungi</taxon>
        <taxon>Fungi incertae sedis</taxon>
        <taxon>Chytridiomycota</taxon>
        <taxon>Chytridiomycota incertae sedis</taxon>
        <taxon>Chytridiomycetes</taxon>
        <taxon>Spizellomycetales</taxon>
        <taxon>Powellomycetaceae</taxon>
        <taxon>Powellomyces</taxon>
    </lineage>
</organism>
<dbReference type="InterPro" id="IPR011545">
    <property type="entry name" value="DEAD/DEAH_box_helicase_dom"/>
</dbReference>
<evidence type="ECO:0000256" key="11">
    <source>
        <dbReference type="ARBA" id="ARBA00047984"/>
    </source>
</evidence>
<proteinExistence type="inferred from homology"/>
<dbReference type="SMART" id="SM00490">
    <property type="entry name" value="HELICc"/>
    <property type="match status" value="1"/>
</dbReference>
<dbReference type="Pfam" id="PF00270">
    <property type="entry name" value="DEAD"/>
    <property type="match status" value="1"/>
</dbReference>
<name>A0A507EEB0_9FUNG</name>
<evidence type="ECO:0000256" key="3">
    <source>
        <dbReference type="ARBA" id="ARBA00022741"/>
    </source>
</evidence>
<dbReference type="Proteomes" id="UP000318582">
    <property type="component" value="Unassembled WGS sequence"/>
</dbReference>
<evidence type="ECO:0000259" key="14">
    <source>
        <dbReference type="PROSITE" id="PS51192"/>
    </source>
</evidence>
<dbReference type="STRING" id="109895.A0A507EEB0"/>
<keyword evidence="7" id="KW-0862">Zinc</keyword>
<dbReference type="CDD" id="cd17951">
    <property type="entry name" value="DEADc_DDX41"/>
    <property type="match status" value="1"/>
</dbReference>
<accession>A0A507EEB0</accession>
<evidence type="ECO:0000259" key="15">
    <source>
        <dbReference type="PROSITE" id="PS51194"/>
    </source>
</evidence>
<keyword evidence="4" id="KW-0863">Zinc-finger</keyword>
<comment type="caution">
    <text evidence="17">The sequence shown here is derived from an EMBL/GenBank/DDBJ whole genome shotgun (WGS) entry which is preliminary data.</text>
</comment>
<dbReference type="CDD" id="cd18787">
    <property type="entry name" value="SF2_C_DEAD"/>
    <property type="match status" value="1"/>
</dbReference>
<dbReference type="SUPFAM" id="SSF52540">
    <property type="entry name" value="P-loop containing nucleoside triphosphate hydrolases"/>
    <property type="match status" value="1"/>
</dbReference>
<dbReference type="Pfam" id="PF00271">
    <property type="entry name" value="Helicase_C"/>
    <property type="match status" value="1"/>
</dbReference>
<sequence length="610" mass="68158">MSKRTRDEDDATVTFDADVDDYVPYVPVRERRADKYRKIASTLRRPTEPDHSDHDSDRDEPQAGPRSTVALIDQAAEMRKAEKPKSELQREYELEQEILQAQTQKKALFSAAELAKDVHYTESLTTSWRPPAHIRAMTEKQLADVRKKWHIITEGEDIPPPIKTFREMRLPAPILAHLKEKGIAKPTPIQVQGLPAVLSGRDMIGIAFTGSGKTLVFTLPLIMLALEAEMRLPFVQGEGPIGMVLCPSRELARQTYDVAMGMCSALERGGYPQIRTLLCMGGISMQEQSDVLRKGPHVLVATPGRLQDMLEKGKINLTSCKYLCMDEADRMVDMGFEEDVRNIMAYFKGQRQTLLFSATMPKKIQNFARSALVRPVVVNVGRAGAANLDVIQEVEYVKQEAKIVYLLECLQKTPPPVLVFAENKNDVDDIHEYLLLKGVDCVAIHGGKDQAEREYAVKAFKDGKADVLVATDVASKGLDFAQIQHVINYDMPKEIEDYVHRIGRTGRSGKTGVATTFINRNSSEQILLDLKYLLKEAKQRVPPVLDALEDPNEKFRMQAGGDIVDGLDVDCTFCGGLGHRITNCPKLEVQRKQQMSSHRSMHAGSGAGEY</sequence>
<dbReference type="FunFam" id="3.40.50.300:FF:000657">
    <property type="entry name" value="Probable ATP-dependent RNA helicase DDX41"/>
    <property type="match status" value="1"/>
</dbReference>
<evidence type="ECO:0000256" key="2">
    <source>
        <dbReference type="ARBA" id="ARBA00022723"/>
    </source>
</evidence>
<evidence type="ECO:0000256" key="10">
    <source>
        <dbReference type="ARBA" id="ARBA00023594"/>
    </source>
</evidence>
<feature type="domain" description="DEAD-box RNA helicase Q" evidence="16">
    <location>
        <begin position="163"/>
        <end position="191"/>
    </location>
</feature>
<feature type="domain" description="Helicase ATP-binding" evidence="14">
    <location>
        <begin position="194"/>
        <end position="378"/>
    </location>
</feature>
<evidence type="ECO:0000256" key="8">
    <source>
        <dbReference type="ARBA" id="ARBA00022840"/>
    </source>
</evidence>
<keyword evidence="3" id="KW-0547">Nucleotide-binding</keyword>
<evidence type="ECO:0000256" key="13">
    <source>
        <dbReference type="SAM" id="MobiDB-lite"/>
    </source>
</evidence>
<dbReference type="AlphaFoldDB" id="A0A507EEB0"/>
<evidence type="ECO:0000313" key="18">
    <source>
        <dbReference type="Proteomes" id="UP000318582"/>
    </source>
</evidence>
<keyword evidence="6" id="KW-0347">Helicase</keyword>
<feature type="compositionally biased region" description="Basic and acidic residues" evidence="13">
    <location>
        <begin position="45"/>
        <end position="61"/>
    </location>
</feature>
<dbReference type="InterPro" id="IPR044113">
    <property type="entry name" value="DEADc_DDX41"/>
</dbReference>
<dbReference type="PROSITE" id="PS51194">
    <property type="entry name" value="HELICASE_CTER"/>
    <property type="match status" value="1"/>
</dbReference>
<dbReference type="InterPro" id="IPR014014">
    <property type="entry name" value="RNA_helicase_DEAD_Q_motif"/>
</dbReference>
<reference evidence="17 18" key="1">
    <citation type="journal article" date="2019" name="Sci. Rep.">
        <title>Comparative genomics of chytrid fungi reveal insights into the obligate biotrophic and pathogenic lifestyle of Synchytrium endobioticum.</title>
        <authorList>
            <person name="van de Vossenberg B.T.L.H."/>
            <person name="Warris S."/>
            <person name="Nguyen H.D.T."/>
            <person name="van Gent-Pelzer M.P.E."/>
            <person name="Joly D.L."/>
            <person name="van de Geest H.C."/>
            <person name="Bonants P.J.M."/>
            <person name="Smith D.S."/>
            <person name="Levesque C.A."/>
            <person name="van der Lee T.A.J."/>
        </authorList>
    </citation>
    <scope>NUCLEOTIDE SEQUENCE [LARGE SCALE GENOMIC DNA]</scope>
    <source>
        <strain evidence="17 18">CBS 809.83</strain>
    </source>
</reference>
<evidence type="ECO:0000256" key="6">
    <source>
        <dbReference type="ARBA" id="ARBA00022806"/>
    </source>
</evidence>
<dbReference type="GO" id="GO:0005737">
    <property type="term" value="C:cytoplasm"/>
    <property type="evidence" value="ECO:0007669"/>
    <property type="project" value="UniProtKB-ARBA"/>
</dbReference>
<dbReference type="InterPro" id="IPR001650">
    <property type="entry name" value="Helicase_C-like"/>
</dbReference>
<dbReference type="OrthoDB" id="196131at2759"/>
<dbReference type="GO" id="GO:0003724">
    <property type="term" value="F:RNA helicase activity"/>
    <property type="evidence" value="ECO:0007669"/>
    <property type="project" value="UniProtKB-EC"/>
</dbReference>
<protein>
    <recommendedName>
        <fullName evidence="1">RNA helicase</fullName>
        <ecNumber evidence="1">3.6.4.13</ecNumber>
    </recommendedName>
</protein>
<dbReference type="EMBL" id="QEAQ01000004">
    <property type="protein sequence ID" value="TPX62174.1"/>
    <property type="molecule type" value="Genomic_DNA"/>
</dbReference>
<dbReference type="GO" id="GO:0005524">
    <property type="term" value="F:ATP binding"/>
    <property type="evidence" value="ECO:0007669"/>
    <property type="project" value="UniProtKB-KW"/>
</dbReference>
<comment type="catalytic activity">
    <reaction evidence="11">
        <text>ATP + H2O = ADP + phosphate + H(+)</text>
        <dbReference type="Rhea" id="RHEA:13065"/>
        <dbReference type="ChEBI" id="CHEBI:15377"/>
        <dbReference type="ChEBI" id="CHEBI:15378"/>
        <dbReference type="ChEBI" id="CHEBI:30616"/>
        <dbReference type="ChEBI" id="CHEBI:43474"/>
        <dbReference type="ChEBI" id="CHEBI:456216"/>
        <dbReference type="EC" id="3.6.4.13"/>
    </reaction>
</comment>
<comment type="similarity">
    <text evidence="10">Belongs to the DEAD box helicase family. DDX41 subfamily.</text>
</comment>
<dbReference type="GO" id="GO:0016787">
    <property type="term" value="F:hydrolase activity"/>
    <property type="evidence" value="ECO:0007669"/>
    <property type="project" value="UniProtKB-KW"/>
</dbReference>
<keyword evidence="9" id="KW-0694">RNA-binding</keyword>
<dbReference type="InterPro" id="IPR014001">
    <property type="entry name" value="Helicase_ATP-bd"/>
</dbReference>
<evidence type="ECO:0000256" key="5">
    <source>
        <dbReference type="ARBA" id="ARBA00022801"/>
    </source>
</evidence>
<keyword evidence="2" id="KW-0479">Metal-binding</keyword>
<evidence type="ECO:0000256" key="1">
    <source>
        <dbReference type="ARBA" id="ARBA00012552"/>
    </source>
</evidence>
<dbReference type="Gene3D" id="3.40.50.300">
    <property type="entry name" value="P-loop containing nucleotide triphosphate hydrolases"/>
    <property type="match status" value="2"/>
</dbReference>
<feature type="region of interest" description="Disordered" evidence="13">
    <location>
        <begin position="34"/>
        <end position="66"/>
    </location>
</feature>
<feature type="domain" description="Helicase C-terminal" evidence="15">
    <location>
        <begin position="389"/>
        <end position="549"/>
    </location>
</feature>
<feature type="short sequence motif" description="Q motif" evidence="12">
    <location>
        <begin position="163"/>
        <end position="191"/>
    </location>
</feature>
<dbReference type="EC" id="3.6.4.13" evidence="1"/>
<dbReference type="FunFam" id="3.40.50.300:FF:000449">
    <property type="entry name" value="Probable ATP-dependent RNA helicase DDX41"/>
    <property type="match status" value="1"/>
</dbReference>
<keyword evidence="18" id="KW-1185">Reference proteome</keyword>
<dbReference type="GO" id="GO:0003723">
    <property type="term" value="F:RNA binding"/>
    <property type="evidence" value="ECO:0007669"/>
    <property type="project" value="UniProtKB-KW"/>
</dbReference>
<evidence type="ECO:0000256" key="9">
    <source>
        <dbReference type="ARBA" id="ARBA00022884"/>
    </source>
</evidence>
<dbReference type="SMART" id="SM00487">
    <property type="entry name" value="DEXDc"/>
    <property type="match status" value="1"/>
</dbReference>
<dbReference type="GO" id="GO:0000398">
    <property type="term" value="P:mRNA splicing, via spliceosome"/>
    <property type="evidence" value="ECO:0007669"/>
    <property type="project" value="InterPro"/>
</dbReference>
<evidence type="ECO:0000256" key="4">
    <source>
        <dbReference type="ARBA" id="ARBA00022771"/>
    </source>
</evidence>
<dbReference type="PANTHER" id="PTHR47958">
    <property type="entry name" value="ATP-DEPENDENT RNA HELICASE DBP3"/>
    <property type="match status" value="1"/>
</dbReference>
<dbReference type="PROSITE" id="PS51195">
    <property type="entry name" value="Q_MOTIF"/>
    <property type="match status" value="1"/>
</dbReference>